<proteinExistence type="predicted"/>
<accession>A0ABU0YW20</accession>
<name>A0ABU0YW20_9MICO</name>
<protein>
    <submittedName>
        <fullName evidence="1">Acetoacetate decarboxylase family protein</fullName>
    </submittedName>
</protein>
<dbReference type="Gene3D" id="2.40.400.10">
    <property type="entry name" value="Acetoacetate decarboxylase-like"/>
    <property type="match status" value="1"/>
</dbReference>
<sequence>MPVFAPLFSVGTERVSVRWLTLTYPTSVEVLRALLPAPVAPGVQPDVGVWVAEFIGAEFIGNDGTVERRPAYMQGGVSVRCDYHGRDAAYAVATFVEGLNHGILGRELFGLPKKQAQEVKLHEHGSSLDVSWVAAQGKKLFTASAHLSSARTERRPAPRWFDSHLTHKLIPSAEGHGYDISRLVEIPWSFTEADDMRSGTASVAWERDATDPLHILSPAGPVIADYGNSVLQIDYGQYREHVADFPTFGTPSW</sequence>
<keyword evidence="2" id="KW-1185">Reference proteome</keyword>
<dbReference type="Pfam" id="PF06314">
    <property type="entry name" value="ADC"/>
    <property type="match status" value="1"/>
</dbReference>
<dbReference type="SUPFAM" id="SSF160104">
    <property type="entry name" value="Acetoacetate decarboxylase-like"/>
    <property type="match status" value="1"/>
</dbReference>
<dbReference type="InterPro" id="IPR023375">
    <property type="entry name" value="ADC_dom_sf"/>
</dbReference>
<evidence type="ECO:0000313" key="1">
    <source>
        <dbReference type="EMBL" id="MDQ7876502.1"/>
    </source>
</evidence>
<comment type="caution">
    <text evidence="1">The sequence shown here is derived from an EMBL/GenBank/DDBJ whole genome shotgun (WGS) entry which is preliminary data.</text>
</comment>
<evidence type="ECO:0000313" key="2">
    <source>
        <dbReference type="Proteomes" id="UP001235133"/>
    </source>
</evidence>
<dbReference type="EMBL" id="JAVFWO010000001">
    <property type="protein sequence ID" value="MDQ7876502.1"/>
    <property type="molecule type" value="Genomic_DNA"/>
</dbReference>
<reference evidence="1 2" key="1">
    <citation type="submission" date="2023-08" db="EMBL/GenBank/DDBJ databases">
        <title>Microbacterium psychrotolerans sp. nov., a psychrotolerant bacterium isolated from soil in Heilongjiang Province, China.</title>
        <authorList>
            <person name="An P."/>
            <person name="Zhao D."/>
            <person name="Xiang H."/>
        </authorList>
    </citation>
    <scope>NUCLEOTIDE SEQUENCE [LARGE SCALE GENOMIC DNA]</scope>
    <source>
        <strain evidence="1 2">QXD-8</strain>
    </source>
</reference>
<gene>
    <name evidence="1" type="ORF">Q9R08_00790</name>
</gene>
<organism evidence="1 2">
    <name type="scientific">Microbacterium psychrotolerans</name>
    <dbReference type="NCBI Taxonomy" id="3068321"/>
    <lineage>
        <taxon>Bacteria</taxon>
        <taxon>Bacillati</taxon>
        <taxon>Actinomycetota</taxon>
        <taxon>Actinomycetes</taxon>
        <taxon>Micrococcales</taxon>
        <taxon>Microbacteriaceae</taxon>
        <taxon>Microbacterium</taxon>
    </lineage>
</organism>
<dbReference type="Proteomes" id="UP001235133">
    <property type="component" value="Unassembled WGS sequence"/>
</dbReference>
<dbReference type="InterPro" id="IPR010451">
    <property type="entry name" value="Acetoacetate_decarboxylase"/>
</dbReference>